<dbReference type="GO" id="GO:0008615">
    <property type="term" value="P:pyridoxine biosynthetic process"/>
    <property type="evidence" value="ECO:0007669"/>
    <property type="project" value="InterPro"/>
</dbReference>
<dbReference type="PANTHER" id="PTHR10851">
    <property type="entry name" value="PYRIDOXINE-5-PHOSPHATE OXIDASE"/>
    <property type="match status" value="1"/>
</dbReference>
<evidence type="ECO:0000256" key="3">
    <source>
        <dbReference type="ARBA" id="ARBA00004738"/>
    </source>
</evidence>
<comment type="cofactor">
    <cofactor evidence="1">
        <name>FMN</name>
        <dbReference type="ChEBI" id="CHEBI:58210"/>
    </cofactor>
</comment>
<evidence type="ECO:0000256" key="6">
    <source>
        <dbReference type="ARBA" id="ARBA00012801"/>
    </source>
</evidence>
<dbReference type="InterPro" id="IPR012349">
    <property type="entry name" value="Split_barrel_FMN-bd"/>
</dbReference>
<proteinExistence type="inferred from homology"/>
<comment type="similarity">
    <text evidence="5">Belongs to the pyridoxamine 5'-phosphate oxidase family.</text>
</comment>
<evidence type="ECO:0000256" key="9">
    <source>
        <dbReference type="ARBA" id="ARBA00023002"/>
    </source>
</evidence>
<dbReference type="RefSeq" id="XP_030767432.1">
    <property type="nucleotide sequence ID" value="XM_030911572.1"/>
</dbReference>
<dbReference type="Pfam" id="PF01243">
    <property type="entry name" value="PNPOx_N"/>
    <property type="match status" value="1"/>
</dbReference>
<evidence type="ECO:0000256" key="7">
    <source>
        <dbReference type="ARBA" id="ARBA00022630"/>
    </source>
</evidence>
<dbReference type="Gene3D" id="2.30.110.10">
    <property type="entry name" value="Electron Transport, Fmn-binding Protein, Chain A"/>
    <property type="match status" value="1"/>
</dbReference>
<dbReference type="InParanoid" id="A0A6J2YVX7"/>
<evidence type="ECO:0000313" key="12">
    <source>
        <dbReference type="RefSeq" id="XP_030767432.1"/>
    </source>
</evidence>
<evidence type="ECO:0000256" key="5">
    <source>
        <dbReference type="ARBA" id="ARBA00007301"/>
    </source>
</evidence>
<dbReference type="EC" id="1.4.3.5" evidence="6"/>
<keyword evidence="11" id="KW-1185">Reference proteome</keyword>
<keyword evidence="8" id="KW-0288">FMN</keyword>
<keyword evidence="7" id="KW-0285">Flavoprotein</keyword>
<dbReference type="AlphaFoldDB" id="A0A6J2YVX7"/>
<dbReference type="PANTHER" id="PTHR10851:SF4">
    <property type="entry name" value="PYRIDOXAL 5'-PHOSPHATE SYNTHASE"/>
    <property type="match status" value="1"/>
</dbReference>
<dbReference type="OrthoDB" id="303614at2759"/>
<dbReference type="SUPFAM" id="SSF50475">
    <property type="entry name" value="FMN-binding split barrel"/>
    <property type="match status" value="1"/>
</dbReference>
<dbReference type="GO" id="GO:0004733">
    <property type="term" value="F:pyridoxamine phosphate oxidase activity"/>
    <property type="evidence" value="ECO:0007669"/>
    <property type="project" value="UniProtKB-EC"/>
</dbReference>
<dbReference type="GeneID" id="115891166"/>
<evidence type="ECO:0000259" key="10">
    <source>
        <dbReference type="Pfam" id="PF01243"/>
    </source>
</evidence>
<name>A0A6J2YVX7_SITOR</name>
<dbReference type="GO" id="GO:0010181">
    <property type="term" value="F:FMN binding"/>
    <property type="evidence" value="ECO:0007669"/>
    <property type="project" value="InterPro"/>
</dbReference>
<reference evidence="12" key="1">
    <citation type="submission" date="2025-08" db="UniProtKB">
        <authorList>
            <consortium name="RefSeq"/>
        </authorList>
    </citation>
    <scope>IDENTIFICATION</scope>
    <source>
        <tissue evidence="12">Gonads</tissue>
    </source>
</reference>
<evidence type="ECO:0000256" key="1">
    <source>
        <dbReference type="ARBA" id="ARBA00001917"/>
    </source>
</evidence>
<dbReference type="UniPathway" id="UPA01068">
    <property type="reaction ID" value="UER00304"/>
</dbReference>
<evidence type="ECO:0000256" key="8">
    <source>
        <dbReference type="ARBA" id="ARBA00022643"/>
    </source>
</evidence>
<keyword evidence="9" id="KW-0560">Oxidoreductase</keyword>
<accession>A0A6J2YVX7</accession>
<evidence type="ECO:0000256" key="4">
    <source>
        <dbReference type="ARBA" id="ARBA00005037"/>
    </source>
</evidence>
<protein>
    <recommendedName>
        <fullName evidence="6">pyridoxal 5'-phosphate synthase</fullName>
        <ecNumber evidence="6">1.4.3.5</ecNumber>
    </recommendedName>
</protein>
<comment type="function">
    <text evidence="2">Catalyzes the oxidation of either pyridoxine 5'-phosphate (PNP) or pyridoxamine 5'-phosphate (PMP) into pyridoxal 5'-phosphate (PLP).</text>
</comment>
<feature type="domain" description="Pyridoxamine 5'-phosphate oxidase N-terminal" evidence="10">
    <location>
        <begin position="6"/>
        <end position="95"/>
    </location>
</feature>
<gene>
    <name evidence="12" type="primary">LOC115891166</name>
</gene>
<comment type="pathway">
    <text evidence="3">Cofactor metabolism; pyridoxal 5'-phosphate salvage; pyridoxal 5'-phosphate from pyridoxamine 5'-phosphate: step 1/1.</text>
</comment>
<organism evidence="11 12">
    <name type="scientific">Sitophilus oryzae</name>
    <name type="common">Rice weevil</name>
    <name type="synonym">Curculio oryzae</name>
    <dbReference type="NCBI Taxonomy" id="7048"/>
    <lineage>
        <taxon>Eukaryota</taxon>
        <taxon>Metazoa</taxon>
        <taxon>Ecdysozoa</taxon>
        <taxon>Arthropoda</taxon>
        <taxon>Hexapoda</taxon>
        <taxon>Insecta</taxon>
        <taxon>Pterygota</taxon>
        <taxon>Neoptera</taxon>
        <taxon>Endopterygota</taxon>
        <taxon>Coleoptera</taxon>
        <taxon>Polyphaga</taxon>
        <taxon>Cucujiformia</taxon>
        <taxon>Curculionidae</taxon>
        <taxon>Dryophthorinae</taxon>
        <taxon>Sitophilus</taxon>
    </lineage>
</organism>
<dbReference type="Proteomes" id="UP000504635">
    <property type="component" value="Unplaced"/>
</dbReference>
<dbReference type="KEGG" id="soy:115891166"/>
<evidence type="ECO:0000313" key="11">
    <source>
        <dbReference type="Proteomes" id="UP000504635"/>
    </source>
</evidence>
<comment type="pathway">
    <text evidence="4">Cofactor metabolism; pyridoxal 5'-phosphate salvage; pyridoxal 5'-phosphate from pyridoxine 5'-phosphate: step 1/1.</text>
</comment>
<sequence length="162" mass="19057">MTLQEISDDGGIIFYTYLNSLKAKQIEENPQVSVSFLFLYTNETSNKKITQQVRMKGRIETMRTCCNAKIFEKQPLYAKIRTVIIAEQGVPVAWEELKKKHDRVLAKVNKGEMEFKVPKQFVLYKIIPARYDFYYFNENEIGDRIFFSKSEDDKWDHGHLTA</sequence>
<dbReference type="InterPro" id="IPR000659">
    <property type="entry name" value="Pyridox_Oxase"/>
</dbReference>
<dbReference type="InterPro" id="IPR011576">
    <property type="entry name" value="Pyridox_Oxase_N"/>
</dbReference>
<evidence type="ECO:0000256" key="2">
    <source>
        <dbReference type="ARBA" id="ARBA00003691"/>
    </source>
</evidence>